<dbReference type="GO" id="GO:0005829">
    <property type="term" value="C:cytosol"/>
    <property type="evidence" value="ECO:0007669"/>
    <property type="project" value="TreeGrafter"/>
</dbReference>
<dbReference type="GO" id="GO:0009898">
    <property type="term" value="C:cytoplasmic side of plasma membrane"/>
    <property type="evidence" value="ECO:0007669"/>
    <property type="project" value="TreeGrafter"/>
</dbReference>
<evidence type="ECO:0008006" key="5">
    <source>
        <dbReference type="Google" id="ProtNLM"/>
    </source>
</evidence>
<protein>
    <recommendedName>
        <fullName evidence="5">Septum site-determining protein MinD</fullName>
    </recommendedName>
</protein>
<keyword evidence="1" id="KW-0547">Nucleotide-binding</keyword>
<sequence>MQVDGSAVVRGHFSIWQFIWGMGLPQVRLNTHRPRGGEPPISGFAPRRRAVLDQHRTKAHPMPIMISVASGKGGVGKSVIAANLSLLLAKKGKQVVLADLDVGGADAHVLFGLFHPAATLTDFLNKHVARLDEVAQPVTIHPALKLIAGTGDTLATANMPYARKKRLIRHFQDLQADVVVIDIGAGTGFHALDFFLMADLHLAVATPDPTSVLDLYRFIKLAAIRRVLSHFLARDPMAEALSERDFNSVQEVLDAAGQTDEAGRVAAEAALSTFRPGLIINRTVRHTHVNILHLRKLLRDYVGGDLTLIGEIPEDQAMERAVRGYLPVAEAFPQSPAARALERITENLLPLLASQPVLQPVPQVA</sequence>
<name>A0AA86MYN8_9BACT</name>
<keyword evidence="4" id="KW-1185">Reference proteome</keyword>
<dbReference type="GO" id="GO:0005524">
    <property type="term" value="F:ATP binding"/>
    <property type="evidence" value="ECO:0007669"/>
    <property type="project" value="UniProtKB-KW"/>
</dbReference>
<accession>A0AA86MYN8</accession>
<dbReference type="KEGG" id="nti:DNFV4_01897"/>
<dbReference type="Gene3D" id="3.40.50.300">
    <property type="entry name" value="P-loop containing nucleotide triphosphate hydrolases"/>
    <property type="match status" value="1"/>
</dbReference>
<dbReference type="EMBL" id="OX365700">
    <property type="protein sequence ID" value="CAI4031475.1"/>
    <property type="molecule type" value="Genomic_DNA"/>
</dbReference>
<dbReference type="InterPro" id="IPR033756">
    <property type="entry name" value="YlxH/NBP35"/>
</dbReference>
<dbReference type="AlphaFoldDB" id="A0AA86MYN8"/>
<proteinExistence type="predicted"/>
<dbReference type="PANTHER" id="PTHR43384:SF4">
    <property type="entry name" value="CELLULOSE BIOSYNTHESIS PROTEIN BCSQ-RELATED"/>
    <property type="match status" value="1"/>
</dbReference>
<dbReference type="GO" id="GO:0016887">
    <property type="term" value="F:ATP hydrolysis activity"/>
    <property type="evidence" value="ECO:0007669"/>
    <property type="project" value="TreeGrafter"/>
</dbReference>
<dbReference type="Proteomes" id="UP001179121">
    <property type="component" value="Chromosome"/>
</dbReference>
<dbReference type="InterPro" id="IPR027417">
    <property type="entry name" value="P-loop_NTPase"/>
</dbReference>
<evidence type="ECO:0000256" key="1">
    <source>
        <dbReference type="ARBA" id="ARBA00022741"/>
    </source>
</evidence>
<dbReference type="SUPFAM" id="SSF52540">
    <property type="entry name" value="P-loop containing nucleoside triphosphate hydrolases"/>
    <property type="match status" value="1"/>
</dbReference>
<gene>
    <name evidence="3" type="ORF">DNFV4_01897</name>
</gene>
<evidence type="ECO:0000256" key="2">
    <source>
        <dbReference type="ARBA" id="ARBA00022840"/>
    </source>
</evidence>
<dbReference type="GO" id="GO:0051782">
    <property type="term" value="P:negative regulation of cell division"/>
    <property type="evidence" value="ECO:0007669"/>
    <property type="project" value="TreeGrafter"/>
</dbReference>
<evidence type="ECO:0000313" key="4">
    <source>
        <dbReference type="Proteomes" id="UP001179121"/>
    </source>
</evidence>
<reference evidence="3" key="1">
    <citation type="submission" date="2022-10" db="EMBL/GenBank/DDBJ databases">
        <authorList>
            <person name="Koch H."/>
        </authorList>
    </citation>
    <scope>NUCLEOTIDE SEQUENCE</scope>
    <source>
        <strain evidence="3">DNF</strain>
    </source>
</reference>
<keyword evidence="2" id="KW-0067">ATP-binding</keyword>
<evidence type="ECO:0000313" key="3">
    <source>
        <dbReference type="EMBL" id="CAI4031475.1"/>
    </source>
</evidence>
<dbReference type="Pfam" id="PF10609">
    <property type="entry name" value="ParA"/>
    <property type="match status" value="1"/>
</dbReference>
<dbReference type="PANTHER" id="PTHR43384">
    <property type="entry name" value="SEPTUM SITE-DETERMINING PROTEIN MIND HOMOLOG, CHLOROPLASTIC-RELATED"/>
    <property type="match status" value="1"/>
</dbReference>
<dbReference type="InterPro" id="IPR050625">
    <property type="entry name" value="ParA/MinD_ATPase"/>
</dbReference>
<organism evidence="3 4">
    <name type="scientific">Nitrospira tepida</name>
    <dbReference type="NCBI Taxonomy" id="2973512"/>
    <lineage>
        <taxon>Bacteria</taxon>
        <taxon>Pseudomonadati</taxon>
        <taxon>Nitrospirota</taxon>
        <taxon>Nitrospiria</taxon>
        <taxon>Nitrospirales</taxon>
        <taxon>Nitrospiraceae</taxon>
        <taxon>Nitrospira</taxon>
    </lineage>
</organism>